<dbReference type="PANTHER" id="PTHR23110">
    <property type="entry name" value="BTB DOMAIN TRANSCRIPTION FACTOR"/>
    <property type="match status" value="1"/>
</dbReference>
<dbReference type="GO" id="GO:0045476">
    <property type="term" value="P:nurse cell apoptotic process"/>
    <property type="evidence" value="ECO:0007669"/>
    <property type="project" value="UniProtKB-ARBA"/>
</dbReference>
<evidence type="ECO:0000313" key="15">
    <source>
        <dbReference type="Proteomes" id="UP000677054"/>
    </source>
</evidence>
<feature type="region of interest" description="Disordered" evidence="11">
    <location>
        <begin position="186"/>
        <end position="233"/>
    </location>
</feature>
<dbReference type="Gene3D" id="3.30.710.10">
    <property type="entry name" value="Potassium Channel Kv1.1, Chain A"/>
    <property type="match status" value="1"/>
</dbReference>
<evidence type="ECO:0000256" key="6">
    <source>
        <dbReference type="ARBA" id="ARBA00022833"/>
    </source>
</evidence>
<keyword evidence="2" id="KW-0479">Metal-binding</keyword>
<keyword evidence="4 10" id="KW-0863">Zinc-finger</keyword>
<dbReference type="OrthoDB" id="6077919at2759"/>
<feature type="compositionally biased region" description="Polar residues" evidence="11">
    <location>
        <begin position="219"/>
        <end position="233"/>
    </location>
</feature>
<dbReference type="SUPFAM" id="SSF57667">
    <property type="entry name" value="beta-beta-alpha zinc fingers"/>
    <property type="match status" value="1"/>
</dbReference>
<evidence type="ECO:0000256" key="3">
    <source>
        <dbReference type="ARBA" id="ARBA00022737"/>
    </source>
</evidence>
<dbReference type="GO" id="GO:0045467">
    <property type="term" value="P:R7 cell development"/>
    <property type="evidence" value="ECO:0007669"/>
    <property type="project" value="UniProtKB-ARBA"/>
</dbReference>
<dbReference type="GO" id="GO:0048813">
    <property type="term" value="P:dendrite morphogenesis"/>
    <property type="evidence" value="ECO:0007669"/>
    <property type="project" value="UniProtKB-ARBA"/>
</dbReference>
<accession>A0A7R8X9B4</accession>
<protein>
    <submittedName>
        <fullName evidence="14">Uncharacterized protein</fullName>
    </submittedName>
</protein>
<keyword evidence="1" id="KW-0217">Developmental protein</keyword>
<dbReference type="InterPro" id="IPR013087">
    <property type="entry name" value="Znf_C2H2_type"/>
</dbReference>
<dbReference type="FunFam" id="3.30.160.60:FF:000624">
    <property type="entry name" value="zinc finger protein 697"/>
    <property type="match status" value="1"/>
</dbReference>
<dbReference type="InterPro" id="IPR051095">
    <property type="entry name" value="Dros_DevTransReg"/>
</dbReference>
<dbReference type="PROSITE" id="PS50157">
    <property type="entry name" value="ZINC_FINGER_C2H2_2"/>
    <property type="match status" value="2"/>
</dbReference>
<dbReference type="SMART" id="SM00225">
    <property type="entry name" value="BTB"/>
    <property type="match status" value="1"/>
</dbReference>
<reference evidence="14" key="1">
    <citation type="submission" date="2020-11" db="EMBL/GenBank/DDBJ databases">
        <authorList>
            <person name="Tran Van P."/>
        </authorList>
    </citation>
    <scope>NUCLEOTIDE SEQUENCE</scope>
</reference>
<evidence type="ECO:0000256" key="8">
    <source>
        <dbReference type="ARBA" id="ARBA00023242"/>
    </source>
</evidence>
<comment type="function">
    <text evidence="9">Putative transcription factor required for axon growth and guidance in the central and peripheral nervous systems. Repels CNS axons away from the midline by promoting the expression of the midline repellent sli and its receptor robo.</text>
</comment>
<dbReference type="GO" id="GO:0006357">
    <property type="term" value="P:regulation of transcription by RNA polymerase II"/>
    <property type="evidence" value="ECO:0007669"/>
    <property type="project" value="TreeGrafter"/>
</dbReference>
<sequence>MKECHCSNSEGTNNGSVRQNLKAKTMSNKYSLKWNSHHEETFQTFDYLRQRDMFVDVTLSCYGQFLKAHKLVLCAGSGYFERALSKDGPGMPTIHFYGVEIHLLKLLLEFMYCGEVEVPAQDLEKFIELAENLEVKGLKGDKSKGSLSQSVGGNSIPVSDVQDALAHKRKSTIPVYQDLNEQLLQPAKIPRAQPSMPRGRQQFGGPHSQQPKPIPVPSSSPNCQSQAEPGTSASADDMLIKEEREEGQMNHAHDLMAPNLAAPEKGDWDDQAQASYVPEVMEDEPEAPINIPPEVDPQTVSYVQSYVWCGKTRMAGTKVYFCPSCLYSTAKKDHAERHSRKHSKEKPFKCSVCGKSFARNERLQNHLVSLH</sequence>
<dbReference type="SMART" id="SM00355">
    <property type="entry name" value="ZnF_C2H2"/>
    <property type="match status" value="2"/>
</dbReference>
<feature type="domain" description="BTB" evidence="12">
    <location>
        <begin position="55"/>
        <end position="120"/>
    </location>
</feature>
<dbReference type="InterPro" id="IPR000210">
    <property type="entry name" value="BTB/POZ_dom"/>
</dbReference>
<dbReference type="Pfam" id="PF00651">
    <property type="entry name" value="BTB"/>
    <property type="match status" value="1"/>
</dbReference>
<evidence type="ECO:0000256" key="2">
    <source>
        <dbReference type="ARBA" id="ARBA00022723"/>
    </source>
</evidence>
<evidence type="ECO:0000256" key="9">
    <source>
        <dbReference type="ARBA" id="ARBA00037382"/>
    </source>
</evidence>
<dbReference type="EMBL" id="CAJPEV010000447">
    <property type="protein sequence ID" value="CAG0885400.1"/>
    <property type="molecule type" value="Genomic_DNA"/>
</dbReference>
<keyword evidence="5" id="KW-0221">Differentiation</keyword>
<organism evidence="14">
    <name type="scientific">Darwinula stevensoni</name>
    <dbReference type="NCBI Taxonomy" id="69355"/>
    <lineage>
        <taxon>Eukaryota</taxon>
        <taxon>Metazoa</taxon>
        <taxon>Ecdysozoa</taxon>
        <taxon>Arthropoda</taxon>
        <taxon>Crustacea</taxon>
        <taxon>Oligostraca</taxon>
        <taxon>Ostracoda</taxon>
        <taxon>Podocopa</taxon>
        <taxon>Podocopida</taxon>
        <taxon>Darwinulocopina</taxon>
        <taxon>Darwinuloidea</taxon>
        <taxon>Darwinulidae</taxon>
        <taxon>Darwinula</taxon>
    </lineage>
</organism>
<gene>
    <name evidence="14" type="ORF">DSTB1V02_LOCUS3455</name>
</gene>
<keyword evidence="15" id="KW-1185">Reference proteome</keyword>
<dbReference type="SUPFAM" id="SSF54695">
    <property type="entry name" value="POZ domain"/>
    <property type="match status" value="1"/>
</dbReference>
<evidence type="ECO:0000256" key="11">
    <source>
        <dbReference type="SAM" id="MobiDB-lite"/>
    </source>
</evidence>
<dbReference type="PANTHER" id="PTHR23110:SF111">
    <property type="entry name" value="LONGITUDINALS LACKING PROTEIN, ISOFORMS F_I_K_T"/>
    <property type="match status" value="1"/>
</dbReference>
<keyword evidence="3" id="KW-0677">Repeat</keyword>
<keyword evidence="8" id="KW-0539">Nucleus</keyword>
<dbReference type="Proteomes" id="UP000677054">
    <property type="component" value="Unassembled WGS sequence"/>
</dbReference>
<feature type="domain" description="C2H2-type" evidence="13">
    <location>
        <begin position="348"/>
        <end position="371"/>
    </location>
</feature>
<keyword evidence="7" id="KW-0524">Neurogenesis</keyword>
<dbReference type="GO" id="GO:0035167">
    <property type="term" value="P:larval lymph gland hemopoiesis"/>
    <property type="evidence" value="ECO:0007669"/>
    <property type="project" value="UniProtKB-ARBA"/>
</dbReference>
<dbReference type="EMBL" id="LR899964">
    <property type="protein sequence ID" value="CAD7243538.1"/>
    <property type="molecule type" value="Genomic_DNA"/>
</dbReference>
<evidence type="ECO:0000256" key="1">
    <source>
        <dbReference type="ARBA" id="ARBA00022473"/>
    </source>
</evidence>
<dbReference type="InterPro" id="IPR011333">
    <property type="entry name" value="SKP1/BTB/POZ_sf"/>
</dbReference>
<name>A0A7R8X9B4_9CRUS</name>
<keyword evidence="6" id="KW-0862">Zinc</keyword>
<dbReference type="GO" id="GO:0007526">
    <property type="term" value="P:larval somatic muscle development"/>
    <property type="evidence" value="ECO:0007669"/>
    <property type="project" value="UniProtKB-ARBA"/>
</dbReference>
<evidence type="ECO:0000256" key="10">
    <source>
        <dbReference type="PROSITE-ProRule" id="PRU00042"/>
    </source>
</evidence>
<evidence type="ECO:0000259" key="12">
    <source>
        <dbReference type="PROSITE" id="PS50097"/>
    </source>
</evidence>
<evidence type="ECO:0000256" key="7">
    <source>
        <dbReference type="ARBA" id="ARBA00022902"/>
    </source>
</evidence>
<dbReference type="GO" id="GO:0007464">
    <property type="term" value="P:R3/R4 cell fate commitment"/>
    <property type="evidence" value="ECO:0007669"/>
    <property type="project" value="UniProtKB-ARBA"/>
</dbReference>
<dbReference type="CDD" id="cd18315">
    <property type="entry name" value="BTB_POZ_BAB-like"/>
    <property type="match status" value="1"/>
</dbReference>
<dbReference type="AlphaFoldDB" id="A0A7R8X9B4"/>
<dbReference type="PROSITE" id="PS00028">
    <property type="entry name" value="ZINC_FINGER_C2H2_1"/>
    <property type="match status" value="1"/>
</dbReference>
<evidence type="ECO:0000256" key="5">
    <source>
        <dbReference type="ARBA" id="ARBA00022782"/>
    </source>
</evidence>
<dbReference type="GO" id="GO:0005634">
    <property type="term" value="C:nucleus"/>
    <property type="evidence" value="ECO:0007669"/>
    <property type="project" value="TreeGrafter"/>
</dbReference>
<proteinExistence type="predicted"/>
<dbReference type="Gene3D" id="3.30.160.60">
    <property type="entry name" value="Classic Zinc Finger"/>
    <property type="match status" value="1"/>
</dbReference>
<dbReference type="GO" id="GO:0008270">
    <property type="term" value="F:zinc ion binding"/>
    <property type="evidence" value="ECO:0007669"/>
    <property type="project" value="UniProtKB-KW"/>
</dbReference>
<dbReference type="Pfam" id="PF00096">
    <property type="entry name" value="zf-C2H2"/>
    <property type="match status" value="1"/>
</dbReference>
<evidence type="ECO:0000259" key="13">
    <source>
        <dbReference type="PROSITE" id="PS50157"/>
    </source>
</evidence>
<dbReference type="PROSITE" id="PS50097">
    <property type="entry name" value="BTB"/>
    <property type="match status" value="1"/>
</dbReference>
<dbReference type="GO" id="GO:0016199">
    <property type="term" value="P:axon midline choice point recognition"/>
    <property type="evidence" value="ECO:0007669"/>
    <property type="project" value="UniProtKB-ARBA"/>
</dbReference>
<evidence type="ECO:0000313" key="14">
    <source>
        <dbReference type="EMBL" id="CAD7243538.1"/>
    </source>
</evidence>
<dbReference type="GO" id="GO:0008406">
    <property type="term" value="P:gonad development"/>
    <property type="evidence" value="ECO:0007669"/>
    <property type="project" value="UniProtKB-ARBA"/>
</dbReference>
<dbReference type="InterPro" id="IPR036236">
    <property type="entry name" value="Znf_C2H2_sf"/>
</dbReference>
<feature type="domain" description="C2H2-type" evidence="13">
    <location>
        <begin position="320"/>
        <end position="347"/>
    </location>
</feature>
<evidence type="ECO:0000256" key="4">
    <source>
        <dbReference type="ARBA" id="ARBA00022771"/>
    </source>
</evidence>